<keyword evidence="2" id="KW-1185">Reference proteome</keyword>
<evidence type="ECO:0000313" key="2">
    <source>
        <dbReference type="Proteomes" id="UP001305498"/>
    </source>
</evidence>
<evidence type="ECO:0000313" key="1">
    <source>
        <dbReference type="EMBL" id="WOF23665.1"/>
    </source>
</evidence>
<dbReference type="KEGG" id="mbet:N8K70_03020"/>
<dbReference type="AlphaFoldDB" id="A0AA97FIH7"/>
<accession>A0AA97FIH7</accession>
<gene>
    <name evidence="1" type="ORF">N8K70_03020</name>
</gene>
<proteinExistence type="predicted"/>
<dbReference type="EMBL" id="CP118157">
    <property type="protein sequence ID" value="WOF23665.1"/>
    <property type="molecule type" value="Genomic_DNA"/>
</dbReference>
<sequence>MPSLTNQDPGELLQKLGEDGARRAKLWLDSTTRVESTWSVYDKFGKDRLSYPWPNDDEAYSYDIGGIFYGGDLHKQAFLVECKKYSSASQGGHFDKFLAQSYVTLRDYPHLADHFIWMTWHPFRINTWNELSSETKIVKALIREQERVFGTTGEDETGLSDQLDASVVADLADRVWVIVLSDRQETLVISREDRAEVMKLRILQES</sequence>
<reference evidence="1 2" key="1">
    <citation type="submission" date="2023-02" db="EMBL/GenBank/DDBJ databases">
        <title>Microbacterium betulae sp. nov., isolated from birch wood.</title>
        <authorList>
            <person name="Pasciak M."/>
            <person name="Pawlik K.J."/>
            <person name="Martynowski D."/>
            <person name="Laczmanski L."/>
            <person name="Ciekot J."/>
            <person name="Szponar B."/>
            <person name="Wojcik-Fatla A."/>
            <person name="Mackiewicz B."/>
            <person name="Farian E."/>
            <person name="Cholewa G."/>
            <person name="Cholewa A."/>
            <person name="Dutkiewicz J."/>
        </authorList>
    </citation>
    <scope>NUCLEOTIDE SEQUENCE [LARGE SCALE GENOMIC DNA]</scope>
    <source>
        <strain evidence="1 2">AB</strain>
    </source>
</reference>
<name>A0AA97FIH7_9MICO</name>
<protein>
    <submittedName>
        <fullName evidence="1">Uncharacterized protein</fullName>
    </submittedName>
</protein>
<dbReference type="RefSeq" id="WP_317140137.1">
    <property type="nucleotide sequence ID" value="NZ_CP118157.1"/>
</dbReference>
<organism evidence="1 2">
    <name type="scientific">Microbacterium betulae</name>
    <dbReference type="NCBI Taxonomy" id="2981139"/>
    <lineage>
        <taxon>Bacteria</taxon>
        <taxon>Bacillati</taxon>
        <taxon>Actinomycetota</taxon>
        <taxon>Actinomycetes</taxon>
        <taxon>Micrococcales</taxon>
        <taxon>Microbacteriaceae</taxon>
        <taxon>Microbacterium</taxon>
    </lineage>
</organism>
<dbReference type="Proteomes" id="UP001305498">
    <property type="component" value="Chromosome"/>
</dbReference>